<name>A0ABT3HQ47_9FLAO</name>
<protein>
    <recommendedName>
        <fullName evidence="4">DUF1554 domain-containing protein</fullName>
    </recommendedName>
</protein>
<evidence type="ECO:0008006" key="4">
    <source>
        <dbReference type="Google" id="ProtNLM"/>
    </source>
</evidence>
<evidence type="ECO:0000313" key="3">
    <source>
        <dbReference type="Proteomes" id="UP001163719"/>
    </source>
</evidence>
<dbReference type="Proteomes" id="UP001163719">
    <property type="component" value="Unassembled WGS sequence"/>
</dbReference>
<sequence>MRKKTYIITLFLAISKLSAQHVGINTTTPDTSSVLDIVSNSKGLLAPRVSLDSSTMDLDGNPGQAEGLLVYNTGTVLPKGYYFWNGTEWRTIDNSTSIAPSVAGIDCTTAILSPSTYTAGTPFTGIMKVSYTGGNGGNYSGGSTITVNGLDFKLQGGQLAVGTGELIFNVTGTPTITSPISTTVPINSTSVSFFSGSCNAVIGGQDTAEIKTVATMGPLRLTNDPAAGYDRILTTPDGKFSVRVVVSATAPNNGFDLADLQIRSNSGTPTIMWNAGIEYVSNGQFVNGNNGMTFPAQGVWYGNSGGNGTTMGSTITNAWGDPDVYYNSPEYRRYTWTTTDPSDQTMYILTFMMGAANFGPANATNCPNGVCSTTKAFLKIDQIRSIN</sequence>
<evidence type="ECO:0000256" key="1">
    <source>
        <dbReference type="SAM" id="SignalP"/>
    </source>
</evidence>
<evidence type="ECO:0000313" key="2">
    <source>
        <dbReference type="EMBL" id="MCW3161910.1"/>
    </source>
</evidence>
<comment type="caution">
    <text evidence="2">The sequence shown here is derived from an EMBL/GenBank/DDBJ whole genome shotgun (WGS) entry which is preliminary data.</text>
</comment>
<keyword evidence="3" id="KW-1185">Reference proteome</keyword>
<feature type="chain" id="PRO_5046742579" description="DUF1554 domain-containing protein" evidence="1">
    <location>
        <begin position="20"/>
        <end position="387"/>
    </location>
</feature>
<dbReference type="RefSeq" id="WP_264743849.1">
    <property type="nucleotide sequence ID" value="NZ_JAPDHV010000004.1"/>
</dbReference>
<gene>
    <name evidence="2" type="ORF">OH806_11605</name>
</gene>
<feature type="signal peptide" evidence="1">
    <location>
        <begin position="1"/>
        <end position="19"/>
    </location>
</feature>
<keyword evidence="1" id="KW-0732">Signal</keyword>
<dbReference type="EMBL" id="JAPDHV010000004">
    <property type="protein sequence ID" value="MCW3161910.1"/>
    <property type="molecule type" value="Genomic_DNA"/>
</dbReference>
<proteinExistence type="predicted"/>
<reference evidence="2" key="1">
    <citation type="submission" date="2022-10" db="EMBL/GenBank/DDBJ databases">
        <title>Chryseobacterium babae sp. nov. isolated from the gut of the beetle Oryctes rhinoceros, and Chryseobacterium kimseyorum sp. nov., isolated from a stick insect rearing cage.</title>
        <authorList>
            <person name="Shelomi M."/>
            <person name="Han C.-J."/>
            <person name="Chen W.-M."/>
            <person name="Chen H.-K."/>
            <person name="Liaw S.-J."/>
            <person name="Muhle E."/>
            <person name="Clermont D."/>
        </authorList>
    </citation>
    <scope>NUCLEOTIDE SEQUENCE</scope>
    <source>
        <strain evidence="2">WLa1L2M3</strain>
    </source>
</reference>
<accession>A0ABT3HQ47</accession>
<organism evidence="2 3">
    <name type="scientific">Chryseobacterium oryctis</name>
    <dbReference type="NCBI Taxonomy" id="2952618"/>
    <lineage>
        <taxon>Bacteria</taxon>
        <taxon>Pseudomonadati</taxon>
        <taxon>Bacteroidota</taxon>
        <taxon>Flavobacteriia</taxon>
        <taxon>Flavobacteriales</taxon>
        <taxon>Weeksellaceae</taxon>
        <taxon>Chryseobacterium group</taxon>
        <taxon>Chryseobacterium</taxon>
    </lineage>
</organism>